<dbReference type="NCBIfam" id="TIGR02532">
    <property type="entry name" value="IV_pilin_GFxxxE"/>
    <property type="match status" value="1"/>
</dbReference>
<dbReference type="InterPro" id="IPR045584">
    <property type="entry name" value="Pilin-like"/>
</dbReference>
<evidence type="ECO:0000256" key="1">
    <source>
        <dbReference type="SAM" id="Phobius"/>
    </source>
</evidence>
<gene>
    <name evidence="2" type="ORF">A3B04_00585</name>
</gene>
<dbReference type="AlphaFoldDB" id="A0A1G2FRK9"/>
<dbReference type="InterPro" id="IPR012902">
    <property type="entry name" value="N_methyl_site"/>
</dbReference>
<dbReference type="SUPFAM" id="SSF54523">
    <property type="entry name" value="Pili subunits"/>
    <property type="match status" value="1"/>
</dbReference>
<evidence type="ECO:0000313" key="2">
    <source>
        <dbReference type="EMBL" id="OGZ40683.1"/>
    </source>
</evidence>
<evidence type="ECO:0008006" key="4">
    <source>
        <dbReference type="Google" id="ProtNLM"/>
    </source>
</evidence>
<dbReference type="Pfam" id="PF07963">
    <property type="entry name" value="N_methyl"/>
    <property type="match status" value="1"/>
</dbReference>
<dbReference type="EMBL" id="MHNF01000027">
    <property type="protein sequence ID" value="OGZ40683.1"/>
    <property type="molecule type" value="Genomic_DNA"/>
</dbReference>
<accession>A0A1G2FRK9</accession>
<comment type="caution">
    <text evidence="2">The sequence shown here is derived from an EMBL/GenBank/DDBJ whole genome shotgun (WGS) entry which is preliminary data.</text>
</comment>
<name>A0A1G2FRK9_9BACT</name>
<reference evidence="2 3" key="1">
    <citation type="journal article" date="2016" name="Nat. Commun.">
        <title>Thousands of microbial genomes shed light on interconnected biogeochemical processes in an aquifer system.</title>
        <authorList>
            <person name="Anantharaman K."/>
            <person name="Brown C.T."/>
            <person name="Hug L.A."/>
            <person name="Sharon I."/>
            <person name="Castelle C.J."/>
            <person name="Probst A.J."/>
            <person name="Thomas B.C."/>
            <person name="Singh A."/>
            <person name="Wilkins M.J."/>
            <person name="Karaoz U."/>
            <person name="Brodie E.L."/>
            <person name="Williams K.H."/>
            <person name="Hubbard S.S."/>
            <person name="Banfield J.F."/>
        </authorList>
    </citation>
    <scope>NUCLEOTIDE SEQUENCE [LARGE SCALE GENOMIC DNA]</scope>
</reference>
<keyword evidence="1" id="KW-0812">Transmembrane</keyword>
<keyword evidence="1" id="KW-0472">Membrane</keyword>
<keyword evidence="1" id="KW-1133">Transmembrane helix</keyword>
<organism evidence="2 3">
    <name type="scientific">Candidatus Portnoybacteria bacterium RIFCSPLOWO2_02_FULL_39_11</name>
    <dbReference type="NCBI Taxonomy" id="1802001"/>
    <lineage>
        <taxon>Bacteria</taxon>
        <taxon>Candidatus Portnoyibacteriota</taxon>
    </lineage>
</organism>
<dbReference type="Proteomes" id="UP000177126">
    <property type="component" value="Unassembled WGS sequence"/>
</dbReference>
<proteinExistence type="predicted"/>
<protein>
    <recommendedName>
        <fullName evidence="4">Prepilin-type N-terminal cleavage/methylation domain-containing protein</fullName>
    </recommendedName>
</protein>
<evidence type="ECO:0000313" key="3">
    <source>
        <dbReference type="Proteomes" id="UP000177126"/>
    </source>
</evidence>
<sequence>MIIMVKNTKQKIRHISNGFTLVELLVAMAVFSVVIIAVIGIFLSGIGGTIRSANSQAAQESGRFIMESTAKEIRLGKINSADGVLVADMADASSGVVNGPYYSLNITNANNENVDYTFDNVNKTIARNSGVLNPGAIEASGAFYIYKIGVFQPRVVITLGLSSRNAEDKNRAVINLQTTVSSRAYTQ</sequence>
<feature type="transmembrane region" description="Helical" evidence="1">
    <location>
        <begin position="21"/>
        <end position="46"/>
    </location>
</feature>